<sequence>MAQNTWTGRLRPSEKTSFDSLTPAPGALCCVANTDAPQETLVYFVYLNSGAANTVFRIQPWSPKSGSKAFVFARNDRGDAITAVQRDGIVNQVLRISKGVDKSLPCEDVVYGFEHDVRPLFAPTGPPGSTVARRVDAHLMDHRGVLLSTDVLEELFVQLNTANKSAVLPTPTGARWGILLPDMSPAPGSMTLEVKPKWLLQSPDAPADAIRCRTCALQASRHRDAKGYICPLRLVGRDQRDIVPWVRASIVAHYKGPPDAVDEVVSRLLEYITTGDGQFLLQHLKVLQATLDPVGVLCRDSATDKIAFDRNLRLAMTLRDCSWFVNVPYATGSNITSKLADLDFKSAAKLHDWAQKEEELVKGNWYTRKDVADYRCGLAQD</sequence>
<evidence type="ECO:0000256" key="2">
    <source>
        <dbReference type="ARBA" id="ARBA00008305"/>
    </source>
</evidence>
<reference evidence="10" key="1">
    <citation type="journal article" date="2020" name="Stud. Mycol.">
        <title>101 Dothideomycetes genomes: a test case for predicting lifestyles and emergence of pathogens.</title>
        <authorList>
            <person name="Haridas S."/>
            <person name="Albert R."/>
            <person name="Binder M."/>
            <person name="Bloem J."/>
            <person name="Labutti K."/>
            <person name="Salamov A."/>
            <person name="Andreopoulos B."/>
            <person name="Baker S."/>
            <person name="Barry K."/>
            <person name="Bills G."/>
            <person name="Bluhm B."/>
            <person name="Cannon C."/>
            <person name="Castanera R."/>
            <person name="Culley D."/>
            <person name="Daum C."/>
            <person name="Ezra D."/>
            <person name="Gonzalez J."/>
            <person name="Henrissat B."/>
            <person name="Kuo A."/>
            <person name="Liang C."/>
            <person name="Lipzen A."/>
            <person name="Lutzoni F."/>
            <person name="Magnuson J."/>
            <person name="Mondo S."/>
            <person name="Nolan M."/>
            <person name="Ohm R."/>
            <person name="Pangilinan J."/>
            <person name="Park H.-J."/>
            <person name="Ramirez L."/>
            <person name="Alfaro M."/>
            <person name="Sun H."/>
            <person name="Tritt A."/>
            <person name="Yoshinaga Y."/>
            <person name="Zwiers L.-H."/>
            <person name="Turgeon B."/>
            <person name="Goodwin S."/>
            <person name="Spatafora J."/>
            <person name="Crous P."/>
            <person name="Grigoriev I."/>
        </authorList>
    </citation>
    <scope>NUCLEOTIDE SEQUENCE</scope>
    <source>
        <strain evidence="10">CBS 119687</strain>
    </source>
</reference>
<dbReference type="PANTHER" id="PTHR14456">
    <property type="entry name" value="INOSITOL POLYPHOSPHATE KINASE 1"/>
    <property type="match status" value="1"/>
</dbReference>
<organism evidence="10 11">
    <name type="scientific">Dothidotthia symphoricarpi CBS 119687</name>
    <dbReference type="NCBI Taxonomy" id="1392245"/>
    <lineage>
        <taxon>Eukaryota</taxon>
        <taxon>Fungi</taxon>
        <taxon>Dikarya</taxon>
        <taxon>Ascomycota</taxon>
        <taxon>Pezizomycotina</taxon>
        <taxon>Dothideomycetes</taxon>
        <taxon>Pleosporomycetidae</taxon>
        <taxon>Pleosporales</taxon>
        <taxon>Dothidotthiaceae</taxon>
        <taxon>Dothidotthia</taxon>
    </lineage>
</organism>
<comment type="function">
    <text evidence="1">Has kinase activity and phosphorylates inositol-1,3,4,5,6-pentakisphosphate (Ins(1,3,4,5,6)P5) to produce 1,2,3,4,5,6-hexakisphosphate (InsP6), also known as phytate.</text>
</comment>
<dbReference type="RefSeq" id="XP_033518664.1">
    <property type="nucleotide sequence ID" value="XM_033666985.1"/>
</dbReference>
<comment type="function">
    <text evidence="9">Phosphorylates Ins(1,3,4,5,6)P5 at position 2 to form Ins(1,2,3,4,5,6)P6 (InsP6 or phytate).</text>
</comment>
<keyword evidence="7 9" id="KW-0418">Kinase</keyword>
<dbReference type="EMBL" id="ML977520">
    <property type="protein sequence ID" value="KAF2124271.1"/>
    <property type="molecule type" value="Genomic_DNA"/>
</dbReference>
<dbReference type="InterPro" id="IPR009286">
    <property type="entry name" value="Ins_P5_2-kin"/>
</dbReference>
<keyword evidence="8 9" id="KW-0067">ATP-binding</keyword>
<evidence type="ECO:0000256" key="3">
    <source>
        <dbReference type="ARBA" id="ARBA00012023"/>
    </source>
</evidence>
<evidence type="ECO:0000256" key="4">
    <source>
        <dbReference type="ARBA" id="ARBA00014846"/>
    </source>
</evidence>
<dbReference type="GO" id="GO:0032958">
    <property type="term" value="P:inositol phosphate biosynthetic process"/>
    <property type="evidence" value="ECO:0007669"/>
    <property type="project" value="TreeGrafter"/>
</dbReference>
<evidence type="ECO:0000256" key="9">
    <source>
        <dbReference type="RuleBase" id="RU364126"/>
    </source>
</evidence>
<dbReference type="Pfam" id="PF06090">
    <property type="entry name" value="Ins_P5_2-kin"/>
    <property type="match status" value="1"/>
</dbReference>
<evidence type="ECO:0000256" key="5">
    <source>
        <dbReference type="ARBA" id="ARBA00022679"/>
    </source>
</evidence>
<dbReference type="AlphaFoldDB" id="A0A6A6A136"/>
<evidence type="ECO:0000256" key="1">
    <source>
        <dbReference type="ARBA" id="ARBA00003979"/>
    </source>
</evidence>
<dbReference type="EC" id="2.7.1.158" evidence="3 9"/>
<dbReference type="Proteomes" id="UP000799771">
    <property type="component" value="Unassembled WGS sequence"/>
</dbReference>
<name>A0A6A6A136_9PLEO</name>
<gene>
    <name evidence="10" type="ORF">P153DRAFT_361437</name>
</gene>
<comment type="catalytic activity">
    <reaction evidence="9">
        <text>1D-myo-inositol 1,3,4,5,6-pentakisphosphate + ATP = 1D-myo-inositol hexakisphosphate + ADP + H(+)</text>
        <dbReference type="Rhea" id="RHEA:20313"/>
        <dbReference type="ChEBI" id="CHEBI:15378"/>
        <dbReference type="ChEBI" id="CHEBI:30616"/>
        <dbReference type="ChEBI" id="CHEBI:57733"/>
        <dbReference type="ChEBI" id="CHEBI:58130"/>
        <dbReference type="ChEBI" id="CHEBI:456216"/>
        <dbReference type="EC" id="2.7.1.158"/>
    </reaction>
</comment>
<dbReference type="GeneID" id="54407417"/>
<comment type="domain">
    <text evidence="9">The EXKPK motif is conserved in inositol-pentakisphosphate 2-kinases of both family 1 and 2.</text>
</comment>
<dbReference type="OrthoDB" id="272370at2759"/>
<keyword evidence="6 9" id="KW-0547">Nucleotide-binding</keyword>
<evidence type="ECO:0000256" key="6">
    <source>
        <dbReference type="ARBA" id="ARBA00022741"/>
    </source>
</evidence>
<evidence type="ECO:0000313" key="10">
    <source>
        <dbReference type="EMBL" id="KAF2124271.1"/>
    </source>
</evidence>
<accession>A0A6A6A136</accession>
<keyword evidence="5 9" id="KW-0808">Transferase</keyword>
<protein>
    <recommendedName>
        <fullName evidence="4 9">Inositol-pentakisphosphate 2-kinase</fullName>
        <ecNumber evidence="3 9">2.7.1.158</ecNumber>
    </recommendedName>
</protein>
<dbReference type="GO" id="GO:0005524">
    <property type="term" value="F:ATP binding"/>
    <property type="evidence" value="ECO:0007669"/>
    <property type="project" value="UniProtKB-KW"/>
</dbReference>
<dbReference type="GO" id="GO:0035299">
    <property type="term" value="F:inositol-1,3,4,5,6-pentakisphosphate 2-kinase activity"/>
    <property type="evidence" value="ECO:0007669"/>
    <property type="project" value="UniProtKB-EC"/>
</dbReference>
<evidence type="ECO:0000256" key="8">
    <source>
        <dbReference type="ARBA" id="ARBA00022840"/>
    </source>
</evidence>
<evidence type="ECO:0000313" key="11">
    <source>
        <dbReference type="Proteomes" id="UP000799771"/>
    </source>
</evidence>
<evidence type="ECO:0000256" key="7">
    <source>
        <dbReference type="ARBA" id="ARBA00022777"/>
    </source>
</evidence>
<keyword evidence="11" id="KW-1185">Reference proteome</keyword>
<dbReference type="GO" id="GO:0005634">
    <property type="term" value="C:nucleus"/>
    <property type="evidence" value="ECO:0007669"/>
    <property type="project" value="TreeGrafter"/>
</dbReference>
<dbReference type="PANTHER" id="PTHR14456:SF2">
    <property type="entry name" value="INOSITOL-PENTAKISPHOSPHATE 2-KINASE"/>
    <property type="match status" value="1"/>
</dbReference>
<proteinExistence type="inferred from homology"/>
<comment type="similarity">
    <text evidence="2">Belongs to the IPK1 type 1 family.</text>
</comment>